<name>A0A0K0FQ59_STRVS</name>
<protein>
    <submittedName>
        <fullName evidence="2">Uncharacterized protein</fullName>
    </submittedName>
</protein>
<proteinExistence type="predicted"/>
<accession>A0A0K0FQ59</accession>
<dbReference type="WBParaSite" id="SVE_1154400.1">
    <property type="protein sequence ID" value="SVE_1154400.1"/>
    <property type="gene ID" value="SVE_1154400"/>
</dbReference>
<keyword evidence="1" id="KW-1185">Reference proteome</keyword>
<evidence type="ECO:0000313" key="1">
    <source>
        <dbReference type="Proteomes" id="UP000035680"/>
    </source>
</evidence>
<evidence type="ECO:0000313" key="2">
    <source>
        <dbReference type="WBParaSite" id="SVE_1154400.1"/>
    </source>
</evidence>
<dbReference type="Proteomes" id="UP000035680">
    <property type="component" value="Unassembled WGS sequence"/>
</dbReference>
<reference evidence="2" key="2">
    <citation type="submission" date="2015-08" db="UniProtKB">
        <authorList>
            <consortium name="WormBaseParasite"/>
        </authorList>
    </citation>
    <scope>IDENTIFICATION</scope>
</reference>
<dbReference type="STRING" id="75913.A0A0K0FQ59"/>
<organism evidence="1 2">
    <name type="scientific">Strongyloides venezuelensis</name>
    <name type="common">Threadworm</name>
    <dbReference type="NCBI Taxonomy" id="75913"/>
    <lineage>
        <taxon>Eukaryota</taxon>
        <taxon>Metazoa</taxon>
        <taxon>Ecdysozoa</taxon>
        <taxon>Nematoda</taxon>
        <taxon>Chromadorea</taxon>
        <taxon>Rhabditida</taxon>
        <taxon>Tylenchina</taxon>
        <taxon>Panagrolaimomorpha</taxon>
        <taxon>Strongyloidoidea</taxon>
        <taxon>Strongyloididae</taxon>
        <taxon>Strongyloides</taxon>
    </lineage>
</organism>
<reference evidence="1" key="1">
    <citation type="submission" date="2014-07" db="EMBL/GenBank/DDBJ databases">
        <authorList>
            <person name="Martin A.A"/>
            <person name="De Silva N."/>
        </authorList>
    </citation>
    <scope>NUCLEOTIDE SEQUENCE</scope>
</reference>
<dbReference type="AlphaFoldDB" id="A0A0K0FQ59"/>
<sequence length="87" mass="10196">MFNFAKETITPPSIQDLKVQMELLNRIRLVKRKIVVRNARSNKIKVKKVVIKEIAKIKNPCVVANEYQDGRKNKLISAYKFRVLKDQ</sequence>